<dbReference type="Gene3D" id="1.10.10.10">
    <property type="entry name" value="Winged helix-like DNA-binding domain superfamily/Winged helix DNA-binding domain"/>
    <property type="match status" value="1"/>
</dbReference>
<evidence type="ECO:0000256" key="1">
    <source>
        <dbReference type="SAM" id="Coils"/>
    </source>
</evidence>
<dbReference type="PANTHER" id="PTHR42930:SF3">
    <property type="entry name" value="PHOSPHATE-SPECIFIC TRANSPORT SYSTEM ACCESSORY PROTEIN PHOU"/>
    <property type="match status" value="1"/>
</dbReference>
<dbReference type="AlphaFoldDB" id="A0A0S4FQU3"/>
<evidence type="ECO:0000313" key="4">
    <source>
        <dbReference type="Proteomes" id="UP000062768"/>
    </source>
</evidence>
<dbReference type="InterPro" id="IPR036390">
    <property type="entry name" value="WH_DNA-bd_sf"/>
</dbReference>
<dbReference type="GO" id="GO:0045936">
    <property type="term" value="P:negative regulation of phosphate metabolic process"/>
    <property type="evidence" value="ECO:0007669"/>
    <property type="project" value="InterPro"/>
</dbReference>
<dbReference type="PATRIC" id="fig|2162.10.peg.1911"/>
<feature type="domain" description="PhoU" evidence="2">
    <location>
        <begin position="102"/>
        <end position="187"/>
    </location>
</feature>
<dbReference type="InterPro" id="IPR038078">
    <property type="entry name" value="PhoU-like_sf"/>
</dbReference>
<dbReference type="InterPro" id="IPR028366">
    <property type="entry name" value="PhoU"/>
</dbReference>
<feature type="domain" description="PhoU" evidence="2">
    <location>
        <begin position="203"/>
        <end position="289"/>
    </location>
</feature>
<dbReference type="SUPFAM" id="SSF109755">
    <property type="entry name" value="PhoU-like"/>
    <property type="match status" value="1"/>
</dbReference>
<dbReference type="PANTHER" id="PTHR42930">
    <property type="entry name" value="PHOSPHATE-SPECIFIC TRANSPORT SYSTEM ACCESSORY PROTEIN PHOU"/>
    <property type="match status" value="1"/>
</dbReference>
<dbReference type="Pfam" id="PF01895">
    <property type="entry name" value="PhoU"/>
    <property type="match status" value="2"/>
</dbReference>
<accession>A0A0S4FQU3</accession>
<feature type="coiled-coil region" evidence="1">
    <location>
        <begin position="218"/>
        <end position="245"/>
    </location>
</feature>
<dbReference type="Pfam" id="PF13412">
    <property type="entry name" value="HTH_24"/>
    <property type="match status" value="1"/>
</dbReference>
<protein>
    <submittedName>
        <fullName evidence="3">Phosphate uptake regulator PhoU</fullName>
    </submittedName>
</protein>
<dbReference type="GO" id="GO:0030643">
    <property type="term" value="P:intracellular phosphate ion homeostasis"/>
    <property type="evidence" value="ECO:0007669"/>
    <property type="project" value="InterPro"/>
</dbReference>
<sequence>MVDVNLSYQGNDKMTNRAKNSTLKAVLEVILYDNPATQDEIADKLGLTRRYVTKLLQPMIKEGVVRRAYILDLKKFDEFSEMFDEEKTSREHAGTFLIKDMLRDMAKHICRQFDMSFEALSQYDAEMAEEALKLDYISNNMHEKIRSSVETVISINPYSEFSKTMIMGEVGYDLERIADHTCHIANFALHESDPISEEMMEILKSMYKTSRKMVNQSMESFLDERLELKDKVMDYEEKIHELQRKALNNIATQMAEDDVMDKDRSNYYLSLSHVVKAFERIGDISIEIIDTSGEFYRNIPRTTTPERFRRMNL</sequence>
<dbReference type="Proteomes" id="UP000062768">
    <property type="component" value="Chromosome I"/>
</dbReference>
<reference evidence="3" key="1">
    <citation type="submission" date="2014-09" db="EMBL/GenBank/DDBJ databases">
        <authorList>
            <person name="Wibberg D."/>
        </authorList>
    </citation>
    <scope>NUCLEOTIDE SEQUENCE [LARGE SCALE GENOMIC DNA]</scope>
    <source>
        <strain evidence="3">Mb9</strain>
    </source>
</reference>
<dbReference type="InterPro" id="IPR026022">
    <property type="entry name" value="PhoU_dom"/>
</dbReference>
<dbReference type="Gene3D" id="1.20.58.220">
    <property type="entry name" value="Phosphate transport system protein phou homolog 2, domain 2"/>
    <property type="match status" value="2"/>
</dbReference>
<keyword evidence="1" id="KW-0175">Coiled coil</keyword>
<dbReference type="InterPro" id="IPR036388">
    <property type="entry name" value="WH-like_DNA-bd_sf"/>
</dbReference>
<gene>
    <name evidence="3" type="ORF">MB9_1837</name>
</gene>
<dbReference type="SUPFAM" id="SSF46785">
    <property type="entry name" value="Winged helix' DNA-binding domain"/>
    <property type="match status" value="1"/>
</dbReference>
<evidence type="ECO:0000313" key="3">
    <source>
        <dbReference type="EMBL" id="CEL25467.1"/>
    </source>
</evidence>
<proteinExistence type="predicted"/>
<keyword evidence="4" id="KW-1185">Reference proteome</keyword>
<organism evidence="3 4">
    <name type="scientific">Methanobacterium formicicum</name>
    <dbReference type="NCBI Taxonomy" id="2162"/>
    <lineage>
        <taxon>Archaea</taxon>
        <taxon>Methanobacteriati</taxon>
        <taxon>Methanobacteriota</taxon>
        <taxon>Methanomada group</taxon>
        <taxon>Methanobacteria</taxon>
        <taxon>Methanobacteriales</taxon>
        <taxon>Methanobacteriaceae</taxon>
        <taxon>Methanobacterium</taxon>
    </lineage>
</organism>
<dbReference type="EMBL" id="LN734822">
    <property type="protein sequence ID" value="CEL25467.1"/>
    <property type="molecule type" value="Genomic_DNA"/>
</dbReference>
<evidence type="ECO:0000259" key="2">
    <source>
        <dbReference type="Pfam" id="PF01895"/>
    </source>
</evidence>
<name>A0A0S4FQU3_METFO</name>